<dbReference type="AlphaFoldDB" id="A0A9J5ZDI9"/>
<proteinExistence type="predicted"/>
<organism evidence="1 2">
    <name type="scientific">Solanum commersonii</name>
    <name type="common">Commerson's wild potato</name>
    <name type="synonym">Commerson's nightshade</name>
    <dbReference type="NCBI Taxonomy" id="4109"/>
    <lineage>
        <taxon>Eukaryota</taxon>
        <taxon>Viridiplantae</taxon>
        <taxon>Streptophyta</taxon>
        <taxon>Embryophyta</taxon>
        <taxon>Tracheophyta</taxon>
        <taxon>Spermatophyta</taxon>
        <taxon>Magnoliopsida</taxon>
        <taxon>eudicotyledons</taxon>
        <taxon>Gunneridae</taxon>
        <taxon>Pentapetalae</taxon>
        <taxon>asterids</taxon>
        <taxon>lamiids</taxon>
        <taxon>Solanales</taxon>
        <taxon>Solanaceae</taxon>
        <taxon>Solanoideae</taxon>
        <taxon>Solaneae</taxon>
        <taxon>Solanum</taxon>
    </lineage>
</organism>
<evidence type="ECO:0000313" key="1">
    <source>
        <dbReference type="EMBL" id="KAG5611003.1"/>
    </source>
</evidence>
<dbReference type="EMBL" id="JACXVP010000004">
    <property type="protein sequence ID" value="KAG5611003.1"/>
    <property type="molecule type" value="Genomic_DNA"/>
</dbReference>
<comment type="caution">
    <text evidence="1">The sequence shown here is derived from an EMBL/GenBank/DDBJ whole genome shotgun (WGS) entry which is preliminary data.</text>
</comment>
<keyword evidence="2" id="KW-1185">Reference proteome</keyword>
<name>A0A9J5ZDI9_SOLCO</name>
<gene>
    <name evidence="1" type="ORF">H5410_022284</name>
</gene>
<evidence type="ECO:0000313" key="2">
    <source>
        <dbReference type="Proteomes" id="UP000824120"/>
    </source>
</evidence>
<protein>
    <recommendedName>
        <fullName evidence="3">Reverse transcriptase domain-containing protein</fullName>
    </recommendedName>
</protein>
<sequence length="140" mass="15996">MFGMCMRPGQLQKFGISWHAVREAIGRRPRQLQKFGVSQEDPSRTQKARAFSYEGHCKMLEKARQCNWIQGFSVGSITCNPVIIFHQLYADDTLIFCETDRSQTLYLNLNLTLFLSEALNGLQINKQKSIVYPANAGSQY</sequence>
<evidence type="ECO:0008006" key="3">
    <source>
        <dbReference type="Google" id="ProtNLM"/>
    </source>
</evidence>
<reference evidence="1 2" key="1">
    <citation type="submission" date="2020-09" db="EMBL/GenBank/DDBJ databases">
        <title>De no assembly of potato wild relative species, Solanum commersonii.</title>
        <authorList>
            <person name="Cho K."/>
        </authorList>
    </citation>
    <scope>NUCLEOTIDE SEQUENCE [LARGE SCALE GENOMIC DNA]</scope>
    <source>
        <strain evidence="1">LZ3.2</strain>
        <tissue evidence="1">Leaf</tissue>
    </source>
</reference>
<dbReference type="Proteomes" id="UP000824120">
    <property type="component" value="Chromosome 4"/>
</dbReference>
<accession>A0A9J5ZDI9</accession>